<evidence type="ECO:0000313" key="14">
    <source>
        <dbReference type="EMBL" id="SFP83701.1"/>
    </source>
</evidence>
<dbReference type="Gene3D" id="3.90.70.10">
    <property type="entry name" value="Cysteine proteinases"/>
    <property type="match status" value="1"/>
</dbReference>
<dbReference type="CDD" id="cd02418">
    <property type="entry name" value="Peptidase_C39B"/>
    <property type="match status" value="1"/>
</dbReference>
<evidence type="ECO:0000259" key="11">
    <source>
        <dbReference type="PROSITE" id="PS50893"/>
    </source>
</evidence>
<keyword evidence="4 10" id="KW-0812">Transmembrane</keyword>
<dbReference type="RefSeq" id="WP_092017238.1">
    <property type="nucleotide sequence ID" value="NZ_FOXH01000006.1"/>
</dbReference>
<dbReference type="PROSITE" id="PS00211">
    <property type="entry name" value="ABC_TRANSPORTER_1"/>
    <property type="match status" value="1"/>
</dbReference>
<keyword evidence="3" id="KW-1003">Cell membrane</keyword>
<dbReference type="GO" id="GO:0008233">
    <property type="term" value="F:peptidase activity"/>
    <property type="evidence" value="ECO:0007669"/>
    <property type="project" value="InterPro"/>
</dbReference>
<dbReference type="AlphaFoldDB" id="A0A1I5TLE8"/>
<proteinExistence type="predicted"/>
<evidence type="ECO:0000256" key="6">
    <source>
        <dbReference type="ARBA" id="ARBA00022801"/>
    </source>
</evidence>
<feature type="transmembrane region" description="Helical" evidence="10">
    <location>
        <begin position="216"/>
        <end position="235"/>
    </location>
</feature>
<dbReference type="SMART" id="SM00382">
    <property type="entry name" value="AAA"/>
    <property type="match status" value="1"/>
</dbReference>
<dbReference type="SUPFAM" id="SSF52540">
    <property type="entry name" value="P-loop containing nucleoside triphosphate hydrolases"/>
    <property type="match status" value="1"/>
</dbReference>
<feature type="transmembrane region" description="Helical" evidence="10">
    <location>
        <begin position="319"/>
        <end position="339"/>
    </location>
</feature>
<dbReference type="Gene3D" id="1.20.1560.10">
    <property type="entry name" value="ABC transporter type 1, transmembrane domain"/>
    <property type="match status" value="1"/>
</dbReference>
<dbReference type="EMBL" id="FOXH01000006">
    <property type="protein sequence ID" value="SFP83701.1"/>
    <property type="molecule type" value="Genomic_DNA"/>
</dbReference>
<organism evidence="14 15">
    <name type="scientific">Pseudarcicella hirudinis</name>
    <dbReference type="NCBI Taxonomy" id="1079859"/>
    <lineage>
        <taxon>Bacteria</taxon>
        <taxon>Pseudomonadati</taxon>
        <taxon>Bacteroidota</taxon>
        <taxon>Cytophagia</taxon>
        <taxon>Cytophagales</taxon>
        <taxon>Flectobacillaceae</taxon>
        <taxon>Pseudarcicella</taxon>
    </lineage>
</organism>
<dbReference type="Pfam" id="PF03412">
    <property type="entry name" value="Peptidase_C39"/>
    <property type="match status" value="1"/>
</dbReference>
<keyword evidence="2" id="KW-0813">Transport</keyword>
<feature type="transmembrane region" description="Helical" evidence="10">
    <location>
        <begin position="291"/>
        <end position="313"/>
    </location>
</feature>
<dbReference type="GO" id="GO:0005524">
    <property type="term" value="F:ATP binding"/>
    <property type="evidence" value="ECO:0007669"/>
    <property type="project" value="UniProtKB-KW"/>
</dbReference>
<keyword evidence="15" id="KW-1185">Reference proteome</keyword>
<evidence type="ECO:0000256" key="5">
    <source>
        <dbReference type="ARBA" id="ARBA00022741"/>
    </source>
</evidence>
<feature type="domain" description="Peptidase C39" evidence="13">
    <location>
        <begin position="10"/>
        <end position="141"/>
    </location>
</feature>
<dbReference type="InterPro" id="IPR005074">
    <property type="entry name" value="Peptidase_C39"/>
</dbReference>
<keyword evidence="6" id="KW-0378">Hydrolase</keyword>
<dbReference type="PANTHER" id="PTHR43394:SF1">
    <property type="entry name" value="ATP-BINDING CASSETTE SUB-FAMILY B MEMBER 10, MITOCHONDRIAL"/>
    <property type="match status" value="1"/>
</dbReference>
<dbReference type="InterPro" id="IPR027417">
    <property type="entry name" value="P-loop_NTPase"/>
</dbReference>
<evidence type="ECO:0000256" key="2">
    <source>
        <dbReference type="ARBA" id="ARBA00022448"/>
    </source>
</evidence>
<evidence type="ECO:0000256" key="8">
    <source>
        <dbReference type="ARBA" id="ARBA00022989"/>
    </source>
</evidence>
<dbReference type="PROSITE" id="PS50990">
    <property type="entry name" value="PEPTIDASE_C39"/>
    <property type="match status" value="1"/>
</dbReference>
<dbReference type="PROSITE" id="PS50893">
    <property type="entry name" value="ABC_TRANSPORTER_2"/>
    <property type="match status" value="1"/>
</dbReference>
<dbReference type="InterPro" id="IPR036640">
    <property type="entry name" value="ABC1_TM_sf"/>
</dbReference>
<evidence type="ECO:0000256" key="9">
    <source>
        <dbReference type="ARBA" id="ARBA00023136"/>
    </source>
</evidence>
<dbReference type="InterPro" id="IPR017871">
    <property type="entry name" value="ABC_transporter-like_CS"/>
</dbReference>
<feature type="domain" description="ABC transporter" evidence="11">
    <location>
        <begin position="522"/>
        <end position="758"/>
    </location>
</feature>
<reference evidence="14 15" key="1">
    <citation type="submission" date="2016-10" db="EMBL/GenBank/DDBJ databases">
        <authorList>
            <person name="de Groot N.N."/>
        </authorList>
    </citation>
    <scope>NUCLEOTIDE SEQUENCE [LARGE SCALE GENOMIC DNA]</scope>
    <source>
        <strain evidence="15">E92,LMG 26720,CCM 7988</strain>
    </source>
</reference>
<dbReference type="GO" id="GO:0006508">
    <property type="term" value="P:proteolysis"/>
    <property type="evidence" value="ECO:0007669"/>
    <property type="project" value="InterPro"/>
</dbReference>
<evidence type="ECO:0000256" key="3">
    <source>
        <dbReference type="ARBA" id="ARBA00022475"/>
    </source>
</evidence>
<dbReference type="GO" id="GO:0015421">
    <property type="term" value="F:ABC-type oligopeptide transporter activity"/>
    <property type="evidence" value="ECO:0007669"/>
    <property type="project" value="TreeGrafter"/>
</dbReference>
<dbReference type="GO" id="GO:0005886">
    <property type="term" value="C:plasma membrane"/>
    <property type="evidence" value="ECO:0007669"/>
    <property type="project" value="UniProtKB-SubCell"/>
</dbReference>
<keyword evidence="8 10" id="KW-1133">Transmembrane helix</keyword>
<evidence type="ECO:0000259" key="12">
    <source>
        <dbReference type="PROSITE" id="PS50929"/>
    </source>
</evidence>
<evidence type="ECO:0000259" key="13">
    <source>
        <dbReference type="PROSITE" id="PS50990"/>
    </source>
</evidence>
<dbReference type="FunFam" id="3.40.50.300:FF:000299">
    <property type="entry name" value="ABC transporter ATP-binding protein/permease"/>
    <property type="match status" value="1"/>
</dbReference>
<accession>A0A1I5TLE8</accession>
<keyword evidence="5" id="KW-0547">Nucleotide-binding</keyword>
<dbReference type="Proteomes" id="UP000199306">
    <property type="component" value="Unassembled WGS sequence"/>
</dbReference>
<dbReference type="PANTHER" id="PTHR43394">
    <property type="entry name" value="ATP-DEPENDENT PERMEASE MDL1, MITOCHONDRIAL"/>
    <property type="match status" value="1"/>
</dbReference>
<dbReference type="CDD" id="cd18571">
    <property type="entry name" value="ABC_6TM_peptidase_like"/>
    <property type="match status" value="1"/>
</dbReference>
<dbReference type="STRING" id="1079859.SAMN04515674_10696"/>
<comment type="subcellular location">
    <subcellularLocation>
        <location evidence="1">Cell membrane</location>
        <topology evidence="1">Multi-pass membrane protein</topology>
    </subcellularLocation>
</comment>
<keyword evidence="7 14" id="KW-0067">ATP-binding</keyword>
<dbReference type="InterPro" id="IPR011527">
    <property type="entry name" value="ABC1_TM_dom"/>
</dbReference>
<feature type="domain" description="ABC transmembrane type-1" evidence="12">
    <location>
        <begin position="184"/>
        <end position="463"/>
    </location>
</feature>
<dbReference type="InterPro" id="IPR003439">
    <property type="entry name" value="ABC_transporter-like_ATP-bd"/>
</dbReference>
<dbReference type="OrthoDB" id="9769115at2"/>
<dbReference type="Gene3D" id="3.40.50.300">
    <property type="entry name" value="P-loop containing nucleotide triphosphate hydrolases"/>
    <property type="match status" value="1"/>
</dbReference>
<dbReference type="InterPro" id="IPR003593">
    <property type="entry name" value="AAA+_ATPase"/>
</dbReference>
<dbReference type="InterPro" id="IPR039421">
    <property type="entry name" value="Type_1_exporter"/>
</dbReference>
<evidence type="ECO:0000256" key="1">
    <source>
        <dbReference type="ARBA" id="ARBA00004651"/>
    </source>
</evidence>
<dbReference type="GO" id="GO:0016887">
    <property type="term" value="F:ATP hydrolysis activity"/>
    <property type="evidence" value="ECO:0007669"/>
    <property type="project" value="InterPro"/>
</dbReference>
<keyword evidence="9 10" id="KW-0472">Membrane</keyword>
<evidence type="ECO:0000256" key="10">
    <source>
        <dbReference type="SAM" id="Phobius"/>
    </source>
</evidence>
<protein>
    <submittedName>
        <fullName evidence="14">ATP-binding cassette, subfamily B</fullName>
    </submittedName>
</protein>
<dbReference type="Pfam" id="PF00664">
    <property type="entry name" value="ABC_membrane"/>
    <property type="match status" value="1"/>
</dbReference>
<feature type="transmembrane region" description="Helical" evidence="10">
    <location>
        <begin position="180"/>
        <end position="201"/>
    </location>
</feature>
<sequence length="766" mass="87307">MNQKYKYFRQLDYMDCGPTCLRMIASFYGKNYSMDFLRANAYITRSGVSLLGISEAAEKVGFKTLAVKLNYRQLAEEAPLPCILHWNQEHFVVLYDIKKSFWSFLPGEHKERIIVGDPGHNLVTIDKETLMKCWVSTTGDKGIALLVEPTNEFYQNHEEQKDEKLGFKFLFEYLAPYRKYLAQLLISMLFSSLLALVFPFLTQSLVDYGIHRQDFGFIHLILFSQLLLFLGGMGVDMIRNWILLHINTRMSVSIISNFLVKLMKLPINFFESKNVGDITQRINDHHRIETFLTGSTLQTFFSLVNLLIFSVVLGLYSSSLLLIFSIGSAISIVWVLIFLNQRKNLDYRRFQQMRENQNSLYELITGMQEIKLNNCEKARRWEWERIQAKLFKINIKSLALEQYQEIGSTFTTQLKNILISYASAMAVMNHEITLGVMLSISYIVGQMNGPLSQLIKFMRSIQDAKISLDRLGEIHNRPNEELDEDTDSMLSTLPFHTDFDEQEVKRANIFLSSSQKIEEKGITLRNVSFRYGVPQSALVLKNINLHIPKGKVTAIVGASGSGKTTLLKLLLKFYNPIDGELLVDGISMGEISAKAWRKKCGTVMQDGYIFSDTIARNIAVDGERIEEERMMNAIHVANISDYIKKLPLGFTTKIGNAGAGLSGGQRQRIFIARAVYKNPSYLFFDEATSALDANNERIIMRNMDDFFEGKTVVVIAHRLSTVKNADQIVVLENGEVKEIGTHTSLTSAKRGVYYELVKNQLELESA</sequence>
<name>A0A1I5TLE8_9BACT</name>
<evidence type="ECO:0000256" key="7">
    <source>
        <dbReference type="ARBA" id="ARBA00022840"/>
    </source>
</evidence>
<evidence type="ECO:0000256" key="4">
    <source>
        <dbReference type="ARBA" id="ARBA00022692"/>
    </source>
</evidence>
<dbReference type="SUPFAM" id="SSF90123">
    <property type="entry name" value="ABC transporter transmembrane region"/>
    <property type="match status" value="1"/>
</dbReference>
<dbReference type="PROSITE" id="PS50929">
    <property type="entry name" value="ABC_TM1F"/>
    <property type="match status" value="1"/>
</dbReference>
<gene>
    <name evidence="14" type="ORF">SAMN04515674_10696</name>
</gene>
<dbReference type="Pfam" id="PF00005">
    <property type="entry name" value="ABC_tran"/>
    <property type="match status" value="1"/>
</dbReference>
<evidence type="ECO:0000313" key="15">
    <source>
        <dbReference type="Proteomes" id="UP000199306"/>
    </source>
</evidence>